<organism evidence="1 2">
    <name type="scientific">Occallatibacter riparius</name>
    <dbReference type="NCBI Taxonomy" id="1002689"/>
    <lineage>
        <taxon>Bacteria</taxon>
        <taxon>Pseudomonadati</taxon>
        <taxon>Acidobacteriota</taxon>
        <taxon>Terriglobia</taxon>
        <taxon>Terriglobales</taxon>
        <taxon>Acidobacteriaceae</taxon>
        <taxon>Occallatibacter</taxon>
    </lineage>
</organism>
<dbReference type="EMBL" id="CP093313">
    <property type="protein sequence ID" value="UWZ83185.1"/>
    <property type="molecule type" value="Genomic_DNA"/>
</dbReference>
<proteinExistence type="predicted"/>
<dbReference type="RefSeq" id="WP_260792519.1">
    <property type="nucleotide sequence ID" value="NZ_CP093313.1"/>
</dbReference>
<keyword evidence="2" id="KW-1185">Reference proteome</keyword>
<name>A0A9J7BL57_9BACT</name>
<gene>
    <name evidence="1" type="ORF">MOP44_21765</name>
</gene>
<sequence>MPEELRIAASKVFWAESKSAEKQFLSASLAKAKKLREVTVRKSPIERLANWTATTPTLPDLILDDLLKIYLLREHRAVIISFLELLNIPHADGMIEESFDLATLPTEQVQKAAQSLLESADRTGAVLYLKYLVSQGGPWAAIEEVLPAEE</sequence>
<protein>
    <submittedName>
        <fullName evidence="1">Uncharacterized protein</fullName>
    </submittedName>
</protein>
<dbReference type="Proteomes" id="UP001059380">
    <property type="component" value="Chromosome"/>
</dbReference>
<dbReference type="AlphaFoldDB" id="A0A9J7BL57"/>
<evidence type="ECO:0000313" key="1">
    <source>
        <dbReference type="EMBL" id="UWZ83185.1"/>
    </source>
</evidence>
<dbReference type="KEGG" id="orp:MOP44_21765"/>
<accession>A0A9J7BL57</accession>
<evidence type="ECO:0000313" key="2">
    <source>
        <dbReference type="Proteomes" id="UP001059380"/>
    </source>
</evidence>
<reference evidence="1" key="1">
    <citation type="submission" date="2021-04" db="EMBL/GenBank/DDBJ databases">
        <title>Phylogenetic analysis of Acidobacteriaceae.</title>
        <authorList>
            <person name="Qiu L."/>
            <person name="Zhang Q."/>
        </authorList>
    </citation>
    <scope>NUCLEOTIDE SEQUENCE</scope>
    <source>
        <strain evidence="1">DSM 25168</strain>
    </source>
</reference>